<feature type="transmembrane region" description="Helical" evidence="1">
    <location>
        <begin position="106"/>
        <end position="123"/>
    </location>
</feature>
<keyword evidence="1" id="KW-0812">Transmembrane</keyword>
<feature type="transmembrane region" description="Helical" evidence="1">
    <location>
        <begin position="34"/>
        <end position="54"/>
    </location>
</feature>
<keyword evidence="1" id="KW-1133">Transmembrane helix</keyword>
<dbReference type="Proteomes" id="UP000034883">
    <property type="component" value="Chromosome"/>
</dbReference>
<organism evidence="2 3">
    <name type="scientific">Sandaracinus amylolyticus</name>
    <dbReference type="NCBI Taxonomy" id="927083"/>
    <lineage>
        <taxon>Bacteria</taxon>
        <taxon>Pseudomonadati</taxon>
        <taxon>Myxococcota</taxon>
        <taxon>Polyangia</taxon>
        <taxon>Polyangiales</taxon>
        <taxon>Sandaracinaceae</taxon>
        <taxon>Sandaracinus</taxon>
    </lineage>
</organism>
<gene>
    <name evidence="2" type="ORF">DB32_004909</name>
</gene>
<dbReference type="KEGG" id="samy:DB32_004909"/>
<keyword evidence="1" id="KW-0472">Membrane</keyword>
<dbReference type="EMBL" id="CP011125">
    <property type="protein sequence ID" value="AKF07760.1"/>
    <property type="molecule type" value="Genomic_DNA"/>
</dbReference>
<protein>
    <recommendedName>
        <fullName evidence="4">DUF4234 domain-containing protein</fullName>
    </recommendedName>
</protein>
<evidence type="ECO:0000313" key="3">
    <source>
        <dbReference type="Proteomes" id="UP000034883"/>
    </source>
</evidence>
<keyword evidence="3" id="KW-1185">Reference proteome</keyword>
<dbReference type="AlphaFoldDB" id="A0A0F6YK72"/>
<evidence type="ECO:0008006" key="4">
    <source>
        <dbReference type="Google" id="ProtNLM"/>
    </source>
</evidence>
<reference evidence="2 3" key="1">
    <citation type="submission" date="2015-03" db="EMBL/GenBank/DDBJ databases">
        <title>Genome assembly of Sandaracinus amylolyticus DSM 53668.</title>
        <authorList>
            <person name="Sharma G."/>
            <person name="Subramanian S."/>
        </authorList>
    </citation>
    <scope>NUCLEOTIDE SEQUENCE [LARGE SCALE GENOMIC DNA]</scope>
    <source>
        <strain evidence="2 3">DSM 53668</strain>
    </source>
</reference>
<evidence type="ECO:0000313" key="2">
    <source>
        <dbReference type="EMBL" id="AKF07760.1"/>
    </source>
</evidence>
<evidence type="ECO:0000256" key="1">
    <source>
        <dbReference type="SAM" id="Phobius"/>
    </source>
</evidence>
<proteinExistence type="predicted"/>
<sequence>MGAAPSGESASIQKREARAGGVSMKGEVRNPTTVWLVAIFTCGLGPLYYFYTMFTELKNYLGRDDINPIVELLIAWVCAPYALMRLGGYIQEARQRSGVANAENNWVNYLLFLFACGFGWAKIQEDMNSIWQGGGGAPATF</sequence>
<dbReference type="STRING" id="927083.DB32_004909"/>
<accession>A0A0F6YK72</accession>
<feature type="transmembrane region" description="Helical" evidence="1">
    <location>
        <begin position="66"/>
        <end position="86"/>
    </location>
</feature>
<name>A0A0F6YK72_9BACT</name>